<dbReference type="GO" id="GO:0016787">
    <property type="term" value="F:hydrolase activity"/>
    <property type="evidence" value="ECO:0007669"/>
    <property type="project" value="UniProtKB-KW"/>
</dbReference>
<dbReference type="PANTHER" id="PTHR45228">
    <property type="entry name" value="CYCLIC DI-GMP PHOSPHODIESTERASE TM_0186-RELATED"/>
    <property type="match status" value="1"/>
</dbReference>
<dbReference type="Pfam" id="PF13487">
    <property type="entry name" value="HD_5"/>
    <property type="match status" value="1"/>
</dbReference>
<evidence type="ECO:0000313" key="3">
    <source>
        <dbReference type="Proteomes" id="UP001575105"/>
    </source>
</evidence>
<dbReference type="Proteomes" id="UP001575105">
    <property type="component" value="Unassembled WGS sequence"/>
</dbReference>
<name>A0ABV4U293_9BACT</name>
<evidence type="ECO:0000313" key="2">
    <source>
        <dbReference type="EMBL" id="MFA9476891.1"/>
    </source>
</evidence>
<accession>A0ABV4U293</accession>
<dbReference type="RefSeq" id="WP_425343816.1">
    <property type="nucleotide sequence ID" value="NZ_JBGUBD010000001.1"/>
</dbReference>
<reference evidence="2 3" key="1">
    <citation type="submission" date="2024-08" db="EMBL/GenBank/DDBJ databases">
        <title>Whole-genome sequencing of halo(alkali)philic microorganisms from hypersaline lakes.</title>
        <authorList>
            <person name="Sorokin D.Y."/>
            <person name="Merkel A.Y."/>
            <person name="Messina E."/>
            <person name="Yakimov M."/>
        </authorList>
    </citation>
    <scope>NUCLEOTIDE SEQUENCE [LARGE SCALE GENOMIC DNA]</scope>
    <source>
        <strain evidence="2 3">AB-hyl4</strain>
    </source>
</reference>
<dbReference type="InterPro" id="IPR003607">
    <property type="entry name" value="HD/PDEase_dom"/>
</dbReference>
<keyword evidence="2" id="KW-0378">Hydrolase</keyword>
<dbReference type="SUPFAM" id="SSF109604">
    <property type="entry name" value="HD-domain/PDEase-like"/>
    <property type="match status" value="1"/>
</dbReference>
<feature type="domain" description="HD/PDEase" evidence="1">
    <location>
        <begin position="130"/>
        <end position="309"/>
    </location>
</feature>
<dbReference type="EC" id="3.1.4.-" evidence="2"/>
<dbReference type="CDD" id="cd00077">
    <property type="entry name" value="HDc"/>
    <property type="match status" value="1"/>
</dbReference>
<dbReference type="SMART" id="SM00471">
    <property type="entry name" value="HDc"/>
    <property type="match status" value="1"/>
</dbReference>
<organism evidence="2 3">
    <name type="scientific">Natronomicrosphaera hydrolytica</name>
    <dbReference type="NCBI Taxonomy" id="3242702"/>
    <lineage>
        <taxon>Bacteria</taxon>
        <taxon>Pseudomonadati</taxon>
        <taxon>Planctomycetota</taxon>
        <taxon>Phycisphaerae</taxon>
        <taxon>Phycisphaerales</taxon>
        <taxon>Phycisphaeraceae</taxon>
        <taxon>Natronomicrosphaera</taxon>
    </lineage>
</organism>
<protein>
    <submittedName>
        <fullName evidence="2">HD-GYP domain-containing protein</fullName>
        <ecNumber evidence="2">3.1.4.-</ecNumber>
    </submittedName>
</protein>
<gene>
    <name evidence="2" type="ORF">ACERK3_01160</name>
</gene>
<evidence type="ECO:0000259" key="1">
    <source>
        <dbReference type="SMART" id="SM00471"/>
    </source>
</evidence>
<dbReference type="InterPro" id="IPR052020">
    <property type="entry name" value="Cyclic_di-GMP/3'3'-cGAMP_PDE"/>
</dbReference>
<dbReference type="PANTHER" id="PTHR45228:SF4">
    <property type="entry name" value="LIPOPROTEIN"/>
    <property type="match status" value="1"/>
</dbReference>
<keyword evidence="3" id="KW-1185">Reference proteome</keyword>
<sequence>MSLIVCDINDVEPGVTLAGAVFHPARPNRELLEPGVELDARLLRRLKQLGVRELWVHHEALADLDRLIPPTLGQARRAACEQLYQDFKQMADITVTSGHVQIYRRAVMDMVCELAGNRAVGGLSERLIGGPPGLFTHATNVAYLSVLVGLELETYVVGQRQRLTADHARDLTSLGIGALLHDMGKLTLPKQMHHWQVLSADDHAAAALADGSADEWLDDLPDDPRDAYRSHTLAGYHLLRGSRAPAPATQIVLNHHQRWDGSGFPDMSDATESRREGTQQGEAIHIFSRIVAAADVLDHLMHDASGKTRPAVSALSALASRQFEGWFDPVVRDTLLRCIPPFVIGSQVTLSDGRAAAVVRPSVEQPCRPAVRLLGEADREADGCYPTLDLRETPDVHIATCSGHDVAQHLFALEERRPLRRIAEAV</sequence>
<dbReference type="EMBL" id="JBGUBD010000001">
    <property type="protein sequence ID" value="MFA9476891.1"/>
    <property type="molecule type" value="Genomic_DNA"/>
</dbReference>
<comment type="caution">
    <text evidence="2">The sequence shown here is derived from an EMBL/GenBank/DDBJ whole genome shotgun (WGS) entry which is preliminary data.</text>
</comment>
<proteinExistence type="predicted"/>
<dbReference type="Gene3D" id="1.10.3210.10">
    <property type="entry name" value="Hypothetical protein af1432"/>
    <property type="match status" value="1"/>
</dbReference>